<dbReference type="AlphaFoldDB" id="A0A9D1NP93"/>
<keyword evidence="4 10" id="KW-0762">Sugar transport</keyword>
<dbReference type="InterPro" id="IPR003352">
    <property type="entry name" value="PTS_EIIC"/>
</dbReference>
<reference evidence="10" key="2">
    <citation type="journal article" date="2021" name="PeerJ">
        <title>Extensive microbial diversity within the chicken gut microbiome revealed by metagenomics and culture.</title>
        <authorList>
            <person name="Gilroy R."/>
            <person name="Ravi A."/>
            <person name="Getino M."/>
            <person name="Pursley I."/>
            <person name="Horton D.L."/>
            <person name="Alikhan N.F."/>
            <person name="Baker D."/>
            <person name="Gharbi K."/>
            <person name="Hall N."/>
            <person name="Watson M."/>
            <person name="Adriaenssens E.M."/>
            <person name="Foster-Nyarko E."/>
            <person name="Jarju S."/>
            <person name="Secka A."/>
            <person name="Antonio M."/>
            <person name="Oren A."/>
            <person name="Chaudhuri R.R."/>
            <person name="La Ragione R."/>
            <person name="Hildebrand F."/>
            <person name="Pallen M.J."/>
        </authorList>
    </citation>
    <scope>NUCLEOTIDE SEQUENCE</scope>
    <source>
        <strain evidence="10">1370</strain>
    </source>
</reference>
<organism evidence="10 11">
    <name type="scientific">Candidatus Faeciplasma avium</name>
    <dbReference type="NCBI Taxonomy" id="2840798"/>
    <lineage>
        <taxon>Bacteria</taxon>
        <taxon>Bacillati</taxon>
        <taxon>Bacillota</taxon>
        <taxon>Clostridia</taxon>
        <taxon>Eubacteriales</taxon>
        <taxon>Oscillospiraceae</taxon>
        <taxon>Oscillospiraceae incertae sedis</taxon>
        <taxon>Candidatus Faeciplasma</taxon>
    </lineage>
</organism>
<evidence type="ECO:0000256" key="5">
    <source>
        <dbReference type="ARBA" id="ARBA00022692"/>
    </source>
</evidence>
<feature type="transmembrane region" description="Helical" evidence="8">
    <location>
        <begin position="94"/>
        <end position="111"/>
    </location>
</feature>
<comment type="subcellular location">
    <subcellularLocation>
        <location evidence="1">Cell membrane</location>
        <topology evidence="1">Multi-pass membrane protein</topology>
    </subcellularLocation>
</comment>
<name>A0A9D1NP93_9FIRM</name>
<evidence type="ECO:0000256" key="4">
    <source>
        <dbReference type="ARBA" id="ARBA00022597"/>
    </source>
</evidence>
<keyword evidence="6 8" id="KW-1133">Transmembrane helix</keyword>
<feature type="domain" description="Phosphotransferase system EIIC" evidence="9">
    <location>
        <begin position="1"/>
        <end position="333"/>
    </location>
</feature>
<dbReference type="GO" id="GO:0009401">
    <property type="term" value="P:phosphoenolpyruvate-dependent sugar phosphotransferase system"/>
    <property type="evidence" value="ECO:0007669"/>
    <property type="project" value="InterPro"/>
</dbReference>
<dbReference type="Pfam" id="PF13303">
    <property type="entry name" value="PTS_EIIC_2"/>
    <property type="match status" value="1"/>
</dbReference>
<dbReference type="GO" id="GO:0005886">
    <property type="term" value="C:plasma membrane"/>
    <property type="evidence" value="ECO:0007669"/>
    <property type="project" value="UniProtKB-SubCell"/>
</dbReference>
<gene>
    <name evidence="10" type="ORF">IAD28_01300</name>
</gene>
<keyword evidence="7 8" id="KW-0472">Membrane</keyword>
<sequence length="335" mass="33857">MALGLFATLIIGTILEQLAGLFDGRIASWLLVISGYSKAITGAGIGIGVASKFKSHTLVAVSAAVCGMVGAFAGSVDLSELSAGIRLLGPGEPLGAFIAALIGIELGSCLSGRTKIDIIAVPAVTVLSGCAAGILLSPPISAFMKWIGELINYGVEAQPFVMGVVVSVLMGMALTLPISSAAIGISLGLSGIAAGAAAVGCCSQMIGFACMSFKENKWGGLISQGLGTSMLQMPNIIKNPFIWLPPIITSAILGPVSTCLLKMVNNPSGSGMGTAGLVGQLMGYDAMVSSGVSPAAAVIEIVLMHFIAPGILCFGLCEGFKAIKLIKPQDLKLSV</sequence>
<feature type="transmembrane region" description="Helical" evidence="8">
    <location>
        <begin position="29"/>
        <end position="50"/>
    </location>
</feature>
<feature type="transmembrane region" description="Helical" evidence="8">
    <location>
        <begin position="295"/>
        <end position="317"/>
    </location>
</feature>
<evidence type="ECO:0000256" key="7">
    <source>
        <dbReference type="ARBA" id="ARBA00023136"/>
    </source>
</evidence>
<feature type="transmembrane region" description="Helical" evidence="8">
    <location>
        <begin position="118"/>
        <end position="140"/>
    </location>
</feature>
<evidence type="ECO:0000256" key="8">
    <source>
        <dbReference type="SAM" id="Phobius"/>
    </source>
</evidence>
<dbReference type="GO" id="GO:0008982">
    <property type="term" value="F:protein-N(PI)-phosphohistidine-sugar phosphotransferase activity"/>
    <property type="evidence" value="ECO:0007669"/>
    <property type="project" value="InterPro"/>
</dbReference>
<keyword evidence="2" id="KW-0813">Transport</keyword>
<reference evidence="10" key="1">
    <citation type="submission" date="2020-10" db="EMBL/GenBank/DDBJ databases">
        <authorList>
            <person name="Gilroy R."/>
        </authorList>
    </citation>
    <scope>NUCLEOTIDE SEQUENCE</scope>
    <source>
        <strain evidence="10">1370</strain>
    </source>
</reference>
<evidence type="ECO:0000259" key="9">
    <source>
        <dbReference type="Pfam" id="PF13303"/>
    </source>
</evidence>
<evidence type="ECO:0000313" key="11">
    <source>
        <dbReference type="Proteomes" id="UP000823960"/>
    </source>
</evidence>
<feature type="transmembrane region" description="Helical" evidence="8">
    <location>
        <begin position="57"/>
        <end position="74"/>
    </location>
</feature>
<evidence type="ECO:0000313" key="10">
    <source>
        <dbReference type="EMBL" id="HIV10321.1"/>
    </source>
</evidence>
<evidence type="ECO:0000256" key="1">
    <source>
        <dbReference type="ARBA" id="ARBA00004651"/>
    </source>
</evidence>
<evidence type="ECO:0000256" key="6">
    <source>
        <dbReference type="ARBA" id="ARBA00022989"/>
    </source>
</evidence>
<evidence type="ECO:0000256" key="3">
    <source>
        <dbReference type="ARBA" id="ARBA00022475"/>
    </source>
</evidence>
<accession>A0A9D1NP93</accession>
<dbReference type="EMBL" id="DVOL01000014">
    <property type="protein sequence ID" value="HIV10321.1"/>
    <property type="molecule type" value="Genomic_DNA"/>
</dbReference>
<proteinExistence type="predicted"/>
<keyword evidence="5 8" id="KW-0812">Transmembrane</keyword>
<keyword evidence="3" id="KW-1003">Cell membrane</keyword>
<protein>
    <submittedName>
        <fullName evidence="10">PTS sugar transporter subunit IIC</fullName>
    </submittedName>
</protein>
<comment type="caution">
    <text evidence="10">The sequence shown here is derived from an EMBL/GenBank/DDBJ whole genome shotgun (WGS) entry which is preliminary data.</text>
</comment>
<dbReference type="Proteomes" id="UP000823960">
    <property type="component" value="Unassembled WGS sequence"/>
</dbReference>
<feature type="transmembrane region" description="Helical" evidence="8">
    <location>
        <begin position="160"/>
        <end position="183"/>
    </location>
</feature>
<evidence type="ECO:0000256" key="2">
    <source>
        <dbReference type="ARBA" id="ARBA00022448"/>
    </source>
</evidence>